<comment type="caution">
    <text evidence="2">The sequence shown here is derived from an EMBL/GenBank/DDBJ whole genome shotgun (WGS) entry which is preliminary data.</text>
</comment>
<evidence type="ECO:0000259" key="1">
    <source>
        <dbReference type="Pfam" id="PF07463"/>
    </source>
</evidence>
<dbReference type="Proteomes" id="UP000245618">
    <property type="component" value="Unassembled WGS sequence"/>
</dbReference>
<reference evidence="2 3" key="1">
    <citation type="submission" date="2018-04" db="EMBL/GenBank/DDBJ databases">
        <title>Flavobacterium sp. nov., isolated from glacier ice.</title>
        <authorList>
            <person name="Liu Q."/>
            <person name="Xin Y.-H."/>
        </authorList>
    </citation>
    <scope>NUCLEOTIDE SEQUENCE [LARGE SCALE GENOMIC DNA]</scope>
    <source>
        <strain evidence="2 3">LB2P30</strain>
    </source>
</reference>
<keyword evidence="3" id="KW-1185">Reference proteome</keyword>
<evidence type="ECO:0000313" key="3">
    <source>
        <dbReference type="Proteomes" id="UP000245618"/>
    </source>
</evidence>
<dbReference type="Pfam" id="PF07463">
    <property type="entry name" value="NUMOD4"/>
    <property type="match status" value="1"/>
</dbReference>
<name>A0A2U1JWQ6_9FLAO</name>
<evidence type="ECO:0000313" key="2">
    <source>
        <dbReference type="EMBL" id="PWA09389.1"/>
    </source>
</evidence>
<proteinExistence type="predicted"/>
<dbReference type="AlphaFoldDB" id="A0A2U1JWQ6"/>
<dbReference type="RefSeq" id="WP_116762659.1">
    <property type="nucleotide sequence ID" value="NZ_QCZH01000007.1"/>
</dbReference>
<dbReference type="InterPro" id="IPR010902">
    <property type="entry name" value="NUMOD4"/>
</dbReference>
<feature type="domain" description="NUMOD4" evidence="1">
    <location>
        <begin position="10"/>
        <end position="59"/>
    </location>
</feature>
<dbReference type="SUPFAM" id="SSF54060">
    <property type="entry name" value="His-Me finger endonucleases"/>
    <property type="match status" value="1"/>
</dbReference>
<organism evidence="2 3">
    <name type="scientific">Flavobacterium laiguense</name>
    <dbReference type="NCBI Taxonomy" id="2169409"/>
    <lineage>
        <taxon>Bacteria</taxon>
        <taxon>Pseudomonadati</taxon>
        <taxon>Bacteroidota</taxon>
        <taxon>Flavobacteriia</taxon>
        <taxon>Flavobacteriales</taxon>
        <taxon>Flavobacteriaceae</taxon>
        <taxon>Flavobacterium</taxon>
    </lineage>
</organism>
<gene>
    <name evidence="2" type="ORF">DB891_08895</name>
</gene>
<accession>A0A2U1JWQ6</accession>
<dbReference type="OrthoDB" id="6631788at2"/>
<dbReference type="GO" id="GO:0016788">
    <property type="term" value="F:hydrolase activity, acting on ester bonds"/>
    <property type="evidence" value="ECO:0007669"/>
    <property type="project" value="InterPro"/>
</dbReference>
<protein>
    <recommendedName>
        <fullName evidence="1">NUMOD4 domain-containing protein</fullName>
    </recommendedName>
</protein>
<sequence length="194" mass="22798">MPQIRIYPNEQFKEIEFDYSLKLRYAISNKGRLISFSENIEDCRLLKGSLSDGYPIFSFRIKKDGKSISKCLFLYKLVAQYFIPKQSEDQTYVLHLDHSRNNDDINNLRWATKAEMIEHRNNSPNIIQARKNLIEHNLKADGRKLTITKVMLIKKILARPEQKTRLKMIAKQFGVSEMQIRRIASGENWGHIKI</sequence>
<dbReference type="InterPro" id="IPR044925">
    <property type="entry name" value="His-Me_finger_sf"/>
</dbReference>
<dbReference type="EMBL" id="QCZH01000007">
    <property type="protein sequence ID" value="PWA09389.1"/>
    <property type="molecule type" value="Genomic_DNA"/>
</dbReference>
<dbReference type="Gene3D" id="3.90.75.20">
    <property type="match status" value="1"/>
</dbReference>